<reference evidence="2 3" key="1">
    <citation type="journal article" date="2007" name="Science">
        <title>Sea anemone genome reveals ancestral eumetazoan gene repertoire and genomic organization.</title>
        <authorList>
            <person name="Putnam N.H."/>
            <person name="Srivastava M."/>
            <person name="Hellsten U."/>
            <person name="Dirks B."/>
            <person name="Chapman J."/>
            <person name="Salamov A."/>
            <person name="Terry A."/>
            <person name="Shapiro H."/>
            <person name="Lindquist E."/>
            <person name="Kapitonov V.V."/>
            <person name="Jurka J."/>
            <person name="Genikhovich G."/>
            <person name="Grigoriev I.V."/>
            <person name="Lucas S.M."/>
            <person name="Steele R.E."/>
            <person name="Finnerty J.R."/>
            <person name="Technau U."/>
            <person name="Martindale M.Q."/>
            <person name="Rokhsar D.S."/>
        </authorList>
    </citation>
    <scope>NUCLEOTIDE SEQUENCE [LARGE SCALE GENOMIC DNA]</scope>
    <source>
        <strain evidence="3">CH2 X CH6</strain>
    </source>
</reference>
<feature type="non-terminal residue" evidence="2">
    <location>
        <position position="1"/>
    </location>
</feature>
<evidence type="ECO:0000313" key="3">
    <source>
        <dbReference type="Proteomes" id="UP000001593"/>
    </source>
</evidence>
<sequence length="238" mass="27193">HANINAIREQMPLKSDIDFEGCDDEMLLRYLRARGHNVVAAFALLCSHIEFHKNNPELLKGLNAFELRYILEDGFPCVLPYMDPVGSTIMVLFPGMWDTDTFSPDTLLQALMLTLMHLSESLTVQSRGVVLLVDFSEWTSTQAAYLNIKYIKKIVTIFENCYPVVFKSVHLINQPWYISALISFLRPFLTGKVKDRVFLHGNNLTTLHDHIPPESLPSQFGGDRCEVDQSYWAKVLLE</sequence>
<proteinExistence type="predicted"/>
<dbReference type="Gene3D" id="3.40.525.10">
    <property type="entry name" value="CRAL-TRIO lipid binding domain"/>
    <property type="match status" value="1"/>
</dbReference>
<protein>
    <recommendedName>
        <fullName evidence="1">CRAL-TRIO domain-containing protein</fullName>
    </recommendedName>
</protein>
<gene>
    <name evidence="2" type="ORF">NEMVEDRAFT_v1g12337</name>
</gene>
<dbReference type="eggNOG" id="KOG1471">
    <property type="taxonomic scope" value="Eukaryota"/>
</dbReference>
<dbReference type="Gene3D" id="1.10.8.20">
    <property type="entry name" value="N-terminal domain of phosphatidylinositol transfer protein sec14p"/>
    <property type="match status" value="1"/>
</dbReference>
<dbReference type="STRING" id="45351.A7SR95"/>
<dbReference type="InterPro" id="IPR001251">
    <property type="entry name" value="CRAL-TRIO_dom"/>
</dbReference>
<dbReference type="CDD" id="cd00170">
    <property type="entry name" value="SEC14"/>
    <property type="match status" value="1"/>
</dbReference>
<feature type="domain" description="CRAL-TRIO" evidence="1">
    <location>
        <begin position="78"/>
        <end position="228"/>
    </location>
</feature>
<dbReference type="Pfam" id="PF00650">
    <property type="entry name" value="CRAL_TRIO"/>
    <property type="match status" value="1"/>
</dbReference>
<dbReference type="SMART" id="SM00516">
    <property type="entry name" value="SEC14"/>
    <property type="match status" value="1"/>
</dbReference>
<dbReference type="SUPFAM" id="SSF52087">
    <property type="entry name" value="CRAL/TRIO domain"/>
    <property type="match status" value="1"/>
</dbReference>
<organism evidence="2 3">
    <name type="scientific">Nematostella vectensis</name>
    <name type="common">Starlet sea anemone</name>
    <dbReference type="NCBI Taxonomy" id="45351"/>
    <lineage>
        <taxon>Eukaryota</taxon>
        <taxon>Metazoa</taxon>
        <taxon>Cnidaria</taxon>
        <taxon>Anthozoa</taxon>
        <taxon>Hexacorallia</taxon>
        <taxon>Actiniaria</taxon>
        <taxon>Edwardsiidae</taxon>
        <taxon>Nematostella</taxon>
    </lineage>
</organism>
<keyword evidence="3" id="KW-1185">Reference proteome</keyword>
<accession>A7SR95</accession>
<dbReference type="Pfam" id="PF03765">
    <property type="entry name" value="CRAL_TRIO_N"/>
    <property type="match status" value="1"/>
</dbReference>
<dbReference type="KEGG" id="nve:5504996"/>
<name>A7SR95_NEMVE</name>
<dbReference type="FunCoup" id="A7SR95">
    <property type="interactions" value="15"/>
</dbReference>
<dbReference type="PANTHER" id="PTHR10174:SF208">
    <property type="entry name" value="CRAL-TRIO DOMAIN-CONTAINING PROTEIN DDB_G0278031"/>
    <property type="match status" value="1"/>
</dbReference>
<dbReference type="PANTHER" id="PTHR10174">
    <property type="entry name" value="ALPHA-TOCOPHEROL TRANSFER PROTEIN-RELATED"/>
    <property type="match status" value="1"/>
</dbReference>
<dbReference type="SMART" id="SM01100">
    <property type="entry name" value="CRAL_TRIO_N"/>
    <property type="match status" value="1"/>
</dbReference>
<dbReference type="Proteomes" id="UP000001593">
    <property type="component" value="Unassembled WGS sequence"/>
</dbReference>
<dbReference type="OrthoDB" id="7837562at2759"/>
<dbReference type="GO" id="GO:1902936">
    <property type="term" value="F:phosphatidylinositol bisphosphate binding"/>
    <property type="evidence" value="ECO:0000318"/>
    <property type="project" value="GO_Central"/>
</dbReference>
<dbReference type="OMA" id="DSAKMTH"/>
<dbReference type="PhylomeDB" id="A7SR95"/>
<dbReference type="AlphaFoldDB" id="A7SR95"/>
<evidence type="ECO:0000313" key="2">
    <source>
        <dbReference type="EMBL" id="EDO33762.1"/>
    </source>
</evidence>
<dbReference type="InParanoid" id="A7SR95"/>
<dbReference type="PRINTS" id="PR00180">
    <property type="entry name" value="CRETINALDHBP"/>
</dbReference>
<feature type="non-terminal residue" evidence="2">
    <location>
        <position position="238"/>
    </location>
</feature>
<evidence type="ECO:0000259" key="1">
    <source>
        <dbReference type="PROSITE" id="PS50191"/>
    </source>
</evidence>
<dbReference type="InterPro" id="IPR011074">
    <property type="entry name" value="CRAL/TRIO_N_dom"/>
</dbReference>
<dbReference type="HOGENOM" id="CLU_046597_1_3_1"/>
<dbReference type="PROSITE" id="PS50191">
    <property type="entry name" value="CRAL_TRIO"/>
    <property type="match status" value="1"/>
</dbReference>
<dbReference type="SUPFAM" id="SSF46938">
    <property type="entry name" value="CRAL/TRIO N-terminal domain"/>
    <property type="match status" value="1"/>
</dbReference>
<dbReference type="InterPro" id="IPR036865">
    <property type="entry name" value="CRAL-TRIO_dom_sf"/>
</dbReference>
<dbReference type="InterPro" id="IPR036273">
    <property type="entry name" value="CRAL/TRIO_N_dom_sf"/>
</dbReference>
<dbReference type="EMBL" id="DS469758">
    <property type="protein sequence ID" value="EDO33762.1"/>
    <property type="molecule type" value="Genomic_DNA"/>
</dbReference>